<sequence length="166" mass="18464">MASDRLVDVFANFFPPNSKDSWLFGPELPWFNENEESGRSDLVLSQSLSTWPENFNAFGLPFLAAEFKSAGSGKEEWDKAFAQLDGAVKYLAKWWSRGQPLFGVTALGNFCAFYKLENGKLVRVHAAEKLSMADANDRKTIGMILEDIRKVSPAPTAKFQSAAPHL</sequence>
<proteinExistence type="predicted"/>
<accession>A0AA40B4M7</accession>
<protein>
    <submittedName>
        <fullName evidence="1">Uncharacterized protein</fullName>
    </submittedName>
</protein>
<evidence type="ECO:0000313" key="2">
    <source>
        <dbReference type="Proteomes" id="UP001172101"/>
    </source>
</evidence>
<evidence type="ECO:0000313" key="1">
    <source>
        <dbReference type="EMBL" id="KAK0727457.1"/>
    </source>
</evidence>
<dbReference type="GeneID" id="85328151"/>
<dbReference type="AlphaFoldDB" id="A0AA40B4M7"/>
<dbReference type="RefSeq" id="XP_060300312.1">
    <property type="nucleotide sequence ID" value="XM_060444881.1"/>
</dbReference>
<dbReference type="EMBL" id="JAUIRO010000002">
    <property type="protein sequence ID" value="KAK0727457.1"/>
    <property type="molecule type" value="Genomic_DNA"/>
</dbReference>
<organism evidence="1 2">
    <name type="scientific">Lasiosphaeria miniovina</name>
    <dbReference type="NCBI Taxonomy" id="1954250"/>
    <lineage>
        <taxon>Eukaryota</taxon>
        <taxon>Fungi</taxon>
        <taxon>Dikarya</taxon>
        <taxon>Ascomycota</taxon>
        <taxon>Pezizomycotina</taxon>
        <taxon>Sordariomycetes</taxon>
        <taxon>Sordariomycetidae</taxon>
        <taxon>Sordariales</taxon>
        <taxon>Lasiosphaeriaceae</taxon>
        <taxon>Lasiosphaeria</taxon>
    </lineage>
</organism>
<name>A0AA40B4M7_9PEZI</name>
<comment type="caution">
    <text evidence="1">The sequence shown here is derived from an EMBL/GenBank/DDBJ whole genome shotgun (WGS) entry which is preliminary data.</text>
</comment>
<keyword evidence="2" id="KW-1185">Reference proteome</keyword>
<gene>
    <name evidence="1" type="ORF">B0T26DRAFT_747780</name>
</gene>
<dbReference type="Proteomes" id="UP001172101">
    <property type="component" value="Unassembled WGS sequence"/>
</dbReference>
<reference evidence="1" key="1">
    <citation type="submission" date="2023-06" db="EMBL/GenBank/DDBJ databases">
        <title>Genome-scale phylogeny and comparative genomics of the fungal order Sordariales.</title>
        <authorList>
            <consortium name="Lawrence Berkeley National Laboratory"/>
            <person name="Hensen N."/>
            <person name="Bonometti L."/>
            <person name="Westerberg I."/>
            <person name="Brannstrom I.O."/>
            <person name="Guillou S."/>
            <person name="Cros-Aarteil S."/>
            <person name="Calhoun S."/>
            <person name="Haridas S."/>
            <person name="Kuo A."/>
            <person name="Mondo S."/>
            <person name="Pangilinan J."/>
            <person name="Riley R."/>
            <person name="LaButti K."/>
            <person name="Andreopoulos B."/>
            <person name="Lipzen A."/>
            <person name="Chen C."/>
            <person name="Yanf M."/>
            <person name="Daum C."/>
            <person name="Ng V."/>
            <person name="Clum A."/>
            <person name="Steindorff A."/>
            <person name="Ohm R."/>
            <person name="Martin F."/>
            <person name="Silar P."/>
            <person name="Natvig D."/>
            <person name="Lalanne C."/>
            <person name="Gautier V."/>
            <person name="Ament-velasquez S.L."/>
            <person name="Kruys A."/>
            <person name="Hutchinson M.I."/>
            <person name="Powell A.J."/>
            <person name="Barry K."/>
            <person name="Miller A.N."/>
            <person name="Grigoriev I.V."/>
            <person name="Debuchy R."/>
            <person name="Gladieux P."/>
            <person name="Thoren M.H."/>
            <person name="Johannesson H."/>
        </authorList>
    </citation>
    <scope>NUCLEOTIDE SEQUENCE</scope>
    <source>
        <strain evidence="1">SMH2392-1A</strain>
    </source>
</reference>